<comment type="caution">
    <text evidence="2">The sequence shown here is derived from an EMBL/GenBank/DDBJ whole genome shotgun (WGS) entry which is preliminary data.</text>
</comment>
<keyword evidence="3" id="KW-1185">Reference proteome</keyword>
<gene>
    <name evidence="2" type="ORF">ACFQ39_06145</name>
</gene>
<dbReference type="InterPro" id="IPR003495">
    <property type="entry name" value="CobW/HypB/UreG_nucleotide-bd"/>
</dbReference>
<dbReference type="Pfam" id="PF02492">
    <property type="entry name" value="cobW"/>
    <property type="match status" value="1"/>
</dbReference>
<protein>
    <submittedName>
        <fullName evidence="2">GTP-binding protein</fullName>
    </submittedName>
</protein>
<evidence type="ECO:0000259" key="1">
    <source>
        <dbReference type="Pfam" id="PF02492"/>
    </source>
</evidence>
<evidence type="ECO:0000313" key="2">
    <source>
        <dbReference type="EMBL" id="MFD1315192.1"/>
    </source>
</evidence>
<dbReference type="PANTHER" id="PTHR13748">
    <property type="entry name" value="COBW-RELATED"/>
    <property type="match status" value="1"/>
</dbReference>
<dbReference type="InterPro" id="IPR027417">
    <property type="entry name" value="P-loop_NTPase"/>
</dbReference>
<dbReference type="RefSeq" id="WP_377177114.1">
    <property type="nucleotide sequence ID" value="NZ_JBHTMY010000002.1"/>
</dbReference>
<reference evidence="3" key="1">
    <citation type="journal article" date="2019" name="Int. J. Syst. Evol. Microbiol.">
        <title>The Global Catalogue of Microorganisms (GCM) 10K type strain sequencing project: providing services to taxonomists for standard genome sequencing and annotation.</title>
        <authorList>
            <consortium name="The Broad Institute Genomics Platform"/>
            <consortium name="The Broad Institute Genome Sequencing Center for Infectious Disease"/>
            <person name="Wu L."/>
            <person name="Ma J."/>
        </authorList>
    </citation>
    <scope>NUCLEOTIDE SEQUENCE [LARGE SCALE GENOMIC DNA]</scope>
    <source>
        <strain evidence="3">CCUG 61485</strain>
    </source>
</reference>
<dbReference type="InterPro" id="IPR051316">
    <property type="entry name" value="Zinc-reg_GTPase_activator"/>
</dbReference>
<sequence length="301" mass="33914">MTADLILISGFLGSGKTTLLKNLLKLQKDKKIAVIQNEFAPSGVDGKELKLQNKDFELVEINNGSVFCVCLLSNFIENLLSLVNQFNPEIIYLEASGISDPISICELLNNDSISHKVKYAGAWCVVDALNFEKSAALVQRAKHQIRVADKIILNKIDLVDDAQINNVIESVKEINPFAEIAKHEFCNIDSVHLTQVHTITNGAMEVSRQEDIKTAVYRTTSIIPLENLEIFLQELTKISIRVKGFVRIDTNEYRLFHLTYNNFNIVPLEDFSGNCEIIAFGEEMNLRLLRNTFQTARTLVL</sequence>
<feature type="domain" description="CobW/HypB/UreG nucleotide-binding" evidence="1">
    <location>
        <begin position="6"/>
        <end position="180"/>
    </location>
</feature>
<dbReference type="PANTHER" id="PTHR13748:SF62">
    <property type="entry name" value="COBW DOMAIN-CONTAINING PROTEIN"/>
    <property type="match status" value="1"/>
</dbReference>
<organism evidence="2 3">
    <name type="scientific">Namhaeicola litoreus</name>
    <dbReference type="NCBI Taxonomy" id="1052145"/>
    <lineage>
        <taxon>Bacteria</taxon>
        <taxon>Pseudomonadati</taxon>
        <taxon>Bacteroidota</taxon>
        <taxon>Flavobacteriia</taxon>
        <taxon>Flavobacteriales</taxon>
        <taxon>Flavobacteriaceae</taxon>
        <taxon>Namhaeicola</taxon>
    </lineage>
</organism>
<dbReference type="EMBL" id="JBHTMY010000002">
    <property type="protein sequence ID" value="MFD1315192.1"/>
    <property type="molecule type" value="Genomic_DNA"/>
</dbReference>
<accession>A0ABW3Y038</accession>
<proteinExistence type="predicted"/>
<dbReference type="Proteomes" id="UP001597201">
    <property type="component" value="Unassembled WGS sequence"/>
</dbReference>
<evidence type="ECO:0000313" key="3">
    <source>
        <dbReference type="Proteomes" id="UP001597201"/>
    </source>
</evidence>
<name>A0ABW3Y038_9FLAO</name>
<dbReference type="Gene3D" id="3.40.50.300">
    <property type="entry name" value="P-loop containing nucleotide triphosphate hydrolases"/>
    <property type="match status" value="1"/>
</dbReference>
<dbReference type="SUPFAM" id="SSF52540">
    <property type="entry name" value="P-loop containing nucleoside triphosphate hydrolases"/>
    <property type="match status" value="1"/>
</dbReference>